<dbReference type="AlphaFoldDB" id="A0A2J8AE00"/>
<comment type="caution">
    <text evidence="3">The sequence shown here is derived from an EMBL/GenBank/DDBJ whole genome shotgun (WGS) entry which is preliminary data.</text>
</comment>
<evidence type="ECO:0000256" key="1">
    <source>
        <dbReference type="SAM" id="MobiDB-lite"/>
    </source>
</evidence>
<dbReference type="EMBL" id="PGGS01000047">
    <property type="protein sequence ID" value="PNH10744.1"/>
    <property type="molecule type" value="Genomic_DNA"/>
</dbReference>
<feature type="compositionally biased region" description="Low complexity" evidence="1">
    <location>
        <begin position="313"/>
        <end position="331"/>
    </location>
</feature>
<feature type="compositionally biased region" description="Basic and acidic residues" evidence="1">
    <location>
        <begin position="339"/>
        <end position="348"/>
    </location>
</feature>
<dbReference type="InterPro" id="IPR007518">
    <property type="entry name" value="MINDY"/>
</dbReference>
<sequence length="429" mass="46050">MGCGAGWSVTLRDSPGATPAAMEVAGADDDLYKIKRTTFFSRSLPIFCQNLNGPCPLLALANVLSLRNQLPELPATTTSISQKRLIAMVAERLVDGNVGGGGSASTADLERNLSDSLEVLHTLVVGMDVNVRFNSIHGLAVFFRNNHFSVIFKHGTSHQLYLLVTDQGYLTEADVVWEHLSSVAGDTQLCGADFAPFKPHREQLAASSSAAAASNQDAASRQGPSGAHGGGGGGGGDISEADAAAIAAMLAEDEAQLNADDAAGVLDLTGLELHQPPLEQPAAREHAQPHAPAQPAARGQQPSQPSQPPQPSQPQQLQQHDLDADLALALRLQEEEEEEARREDEARRSAQAAQGQQQPQHHQQQQRPPAQQTRAPAGTPHRGGTYTPAYQQQQQQRQQHQQQQQQQQQQQARRPNREGSGEESKCIIM</sequence>
<evidence type="ECO:0000313" key="4">
    <source>
        <dbReference type="Proteomes" id="UP000236333"/>
    </source>
</evidence>
<dbReference type="OrthoDB" id="10261212at2759"/>
<dbReference type="GO" id="GO:0071108">
    <property type="term" value="P:protein K48-linked deubiquitination"/>
    <property type="evidence" value="ECO:0007669"/>
    <property type="project" value="TreeGrafter"/>
</dbReference>
<dbReference type="GO" id="GO:1990380">
    <property type="term" value="F:K48-linked deubiquitinase activity"/>
    <property type="evidence" value="ECO:0007669"/>
    <property type="project" value="InterPro"/>
</dbReference>
<dbReference type="Proteomes" id="UP000236333">
    <property type="component" value="Unassembled WGS sequence"/>
</dbReference>
<dbReference type="GO" id="GO:0016807">
    <property type="term" value="F:cysteine-type carboxypeptidase activity"/>
    <property type="evidence" value="ECO:0007669"/>
    <property type="project" value="TreeGrafter"/>
</dbReference>
<keyword evidence="4" id="KW-1185">Reference proteome</keyword>
<feature type="region of interest" description="Disordered" evidence="1">
    <location>
        <begin position="205"/>
        <end position="238"/>
    </location>
</feature>
<dbReference type="PANTHER" id="PTHR18063:SF6">
    <property type="entry name" value="UBIQUITIN CARBOXYL-TERMINAL HYDROLASE"/>
    <property type="match status" value="1"/>
</dbReference>
<feature type="domain" description="MINDY deubiquitinase" evidence="2">
    <location>
        <begin position="31"/>
        <end position="138"/>
    </location>
</feature>
<feature type="domain" description="MINDY deubiquitinase" evidence="2">
    <location>
        <begin position="139"/>
        <end position="194"/>
    </location>
</feature>
<feature type="region of interest" description="Disordered" evidence="1">
    <location>
        <begin position="280"/>
        <end position="429"/>
    </location>
</feature>
<proteinExistence type="predicted"/>
<organism evidence="3 4">
    <name type="scientific">Tetrabaena socialis</name>
    <dbReference type="NCBI Taxonomy" id="47790"/>
    <lineage>
        <taxon>Eukaryota</taxon>
        <taxon>Viridiplantae</taxon>
        <taxon>Chlorophyta</taxon>
        <taxon>core chlorophytes</taxon>
        <taxon>Chlorophyceae</taxon>
        <taxon>CS clade</taxon>
        <taxon>Chlamydomonadales</taxon>
        <taxon>Tetrabaenaceae</taxon>
        <taxon>Tetrabaena</taxon>
    </lineage>
</organism>
<dbReference type="Pfam" id="PF04424">
    <property type="entry name" value="MINDY_DUB"/>
    <property type="match status" value="2"/>
</dbReference>
<protein>
    <recommendedName>
        <fullName evidence="2">MINDY deubiquitinase domain-containing protein</fullName>
    </recommendedName>
</protein>
<dbReference type="GO" id="GO:0071944">
    <property type="term" value="C:cell periphery"/>
    <property type="evidence" value="ECO:0007669"/>
    <property type="project" value="TreeGrafter"/>
</dbReference>
<feature type="compositionally biased region" description="Low complexity" evidence="1">
    <location>
        <begin position="289"/>
        <end position="304"/>
    </location>
</feature>
<dbReference type="InterPro" id="IPR033979">
    <property type="entry name" value="MINDY_domain"/>
</dbReference>
<name>A0A2J8AE00_9CHLO</name>
<reference evidence="3 4" key="1">
    <citation type="journal article" date="2017" name="Mol. Biol. Evol.">
        <title>The 4-celled Tetrabaena socialis nuclear genome reveals the essential components for genetic control of cell number at the origin of multicellularity in the volvocine lineage.</title>
        <authorList>
            <person name="Featherston J."/>
            <person name="Arakaki Y."/>
            <person name="Hanschen E.R."/>
            <person name="Ferris P.J."/>
            <person name="Michod R.E."/>
            <person name="Olson B.J.S.C."/>
            <person name="Nozaki H."/>
            <person name="Durand P.M."/>
        </authorList>
    </citation>
    <scope>NUCLEOTIDE SEQUENCE [LARGE SCALE GENOMIC DNA]</scope>
    <source>
        <strain evidence="3 4">NIES-571</strain>
    </source>
</reference>
<dbReference type="GO" id="GO:0004843">
    <property type="term" value="F:cysteine-type deubiquitinase activity"/>
    <property type="evidence" value="ECO:0007669"/>
    <property type="project" value="InterPro"/>
</dbReference>
<dbReference type="GO" id="GO:0005829">
    <property type="term" value="C:cytosol"/>
    <property type="evidence" value="ECO:0007669"/>
    <property type="project" value="TreeGrafter"/>
</dbReference>
<evidence type="ECO:0000259" key="2">
    <source>
        <dbReference type="Pfam" id="PF04424"/>
    </source>
</evidence>
<feature type="compositionally biased region" description="Low complexity" evidence="1">
    <location>
        <begin position="205"/>
        <end position="220"/>
    </location>
</feature>
<gene>
    <name evidence="3" type="ORF">TSOC_002469</name>
</gene>
<feature type="compositionally biased region" description="Gly residues" evidence="1">
    <location>
        <begin position="226"/>
        <end position="237"/>
    </location>
</feature>
<feature type="compositionally biased region" description="Low complexity" evidence="1">
    <location>
        <begin position="391"/>
        <end position="411"/>
    </location>
</feature>
<accession>A0A2J8AE00</accession>
<dbReference type="PANTHER" id="PTHR18063">
    <property type="entry name" value="NF-E2 INDUCIBLE PROTEIN"/>
    <property type="match status" value="1"/>
</dbReference>
<feature type="compositionally biased region" description="Low complexity" evidence="1">
    <location>
        <begin position="349"/>
        <end position="380"/>
    </location>
</feature>
<feature type="compositionally biased region" description="Basic and acidic residues" evidence="1">
    <location>
        <begin position="415"/>
        <end position="429"/>
    </location>
</feature>
<evidence type="ECO:0000313" key="3">
    <source>
        <dbReference type="EMBL" id="PNH10744.1"/>
    </source>
</evidence>